<comment type="caution">
    <text evidence="5">The sequence shown here is derived from an EMBL/GenBank/DDBJ whole genome shotgun (WGS) entry which is preliminary data.</text>
</comment>
<evidence type="ECO:0000256" key="2">
    <source>
        <dbReference type="HAMAP-Rule" id="MF_02128"/>
    </source>
</evidence>
<comment type="miscellaneous">
    <text evidence="2">Reaction mechanism of ThiL seems to utilize a direct, inline transfer of the gamma-phosphate of ATP to TMP rather than a phosphorylated enzyme intermediate.</text>
</comment>
<protein>
    <recommendedName>
        <fullName evidence="2">Thiamine-monophosphate kinase</fullName>
        <shortName evidence="2">TMP kinase</shortName>
        <shortName evidence="2">Thiamine-phosphate kinase</shortName>
        <ecNumber evidence="2">2.7.4.16</ecNumber>
    </recommendedName>
</protein>
<dbReference type="InterPro" id="IPR006283">
    <property type="entry name" value="ThiL-like"/>
</dbReference>
<sequence length="310" mass="32880">MAVAEFDLIRRYFAVHAPLHPFNQLGIGDDCALLNLPAGHQLAVTADTMVENVHFFADADPELLGHKLLAVNLSDLAAMGAEPFAVTLALTLPKVDESWLEAFSRGFINLARQHNVDLIGGDTTSGPLTLTVQAMGAVPQGRALLRSGAQVGDLIYVTGQLGNAGLGLKIKQGYDCADPGLALRCFNQPLPRVSEGLALRGIANACIDISDGLAADLGHILQQSGVGACLRWDNLPLSASVREFIDHSGDWRMPLIAGDDYELCFTVPADCSQALPSAICVGIIEAEPGLRMHKAGCVGAFEVKGFEHFS</sequence>
<feature type="binding site" evidence="2">
    <location>
        <position position="210"/>
    </location>
    <ligand>
        <name>ATP</name>
        <dbReference type="ChEBI" id="CHEBI:30616"/>
    </ligand>
</feature>
<dbReference type="SUPFAM" id="SSF55326">
    <property type="entry name" value="PurM N-terminal domain-like"/>
    <property type="match status" value="1"/>
</dbReference>
<evidence type="ECO:0000259" key="3">
    <source>
        <dbReference type="Pfam" id="PF00586"/>
    </source>
</evidence>
<dbReference type="GO" id="GO:0009030">
    <property type="term" value="F:thiamine-phosphate kinase activity"/>
    <property type="evidence" value="ECO:0007669"/>
    <property type="project" value="UniProtKB-EC"/>
</dbReference>
<proteinExistence type="inferred from homology"/>
<dbReference type="InterPro" id="IPR036921">
    <property type="entry name" value="PurM-like_N_sf"/>
</dbReference>
<feature type="binding site" evidence="2">
    <location>
        <position position="259"/>
    </location>
    <ligand>
        <name>substrate</name>
    </ligand>
</feature>
<comment type="caution">
    <text evidence="2">Lacks conserved residue(s) required for the propagation of feature annotation.</text>
</comment>
<feature type="binding site" evidence="2">
    <location>
        <position position="122"/>
    </location>
    <ligand>
        <name>Mg(2+)</name>
        <dbReference type="ChEBI" id="CHEBI:18420"/>
        <label>1</label>
    </ligand>
</feature>
<name>A0ABR9DJM2_9GAMM</name>
<dbReference type="InterPro" id="IPR036676">
    <property type="entry name" value="PurM-like_C_sf"/>
</dbReference>
<feature type="binding site" evidence="2">
    <location>
        <position position="54"/>
    </location>
    <ligand>
        <name>substrate</name>
    </ligand>
</feature>
<keyword evidence="1 2" id="KW-0784">Thiamine biosynthesis</keyword>
<feature type="binding site" evidence="2">
    <location>
        <position position="75"/>
    </location>
    <ligand>
        <name>Mg(2+)</name>
        <dbReference type="ChEBI" id="CHEBI:18420"/>
        <label>4</label>
    </ligand>
</feature>
<keyword evidence="2 5" id="KW-0418">Kinase</keyword>
<dbReference type="InterPro" id="IPR010918">
    <property type="entry name" value="PurM-like_C_dom"/>
</dbReference>
<feature type="binding site" evidence="2">
    <location>
        <position position="146"/>
    </location>
    <ligand>
        <name>ATP</name>
        <dbReference type="ChEBI" id="CHEBI:30616"/>
    </ligand>
</feature>
<feature type="domain" description="PurM-like N-terminal" evidence="3">
    <location>
        <begin position="28"/>
        <end position="138"/>
    </location>
</feature>
<dbReference type="InterPro" id="IPR016188">
    <property type="entry name" value="PurM-like_N"/>
</dbReference>
<accession>A0ABR9DJM2</accession>
<dbReference type="Pfam" id="PF02769">
    <property type="entry name" value="AIRS_C"/>
    <property type="match status" value="1"/>
</dbReference>
<feature type="binding site" evidence="2">
    <location>
        <position position="47"/>
    </location>
    <ligand>
        <name>Mg(2+)</name>
        <dbReference type="ChEBI" id="CHEBI:18420"/>
        <label>1</label>
    </ligand>
</feature>
<feature type="binding site" evidence="2">
    <location>
        <begin position="121"/>
        <end position="122"/>
    </location>
    <ligand>
        <name>ATP</name>
        <dbReference type="ChEBI" id="CHEBI:30616"/>
    </ligand>
</feature>
<dbReference type="RefSeq" id="WP_192395992.1">
    <property type="nucleotide sequence ID" value="NZ_CAJHIU010000003.1"/>
</dbReference>
<comment type="catalytic activity">
    <reaction evidence="2">
        <text>thiamine phosphate + ATP = thiamine diphosphate + ADP</text>
        <dbReference type="Rhea" id="RHEA:15913"/>
        <dbReference type="ChEBI" id="CHEBI:30616"/>
        <dbReference type="ChEBI" id="CHEBI:37575"/>
        <dbReference type="ChEBI" id="CHEBI:58937"/>
        <dbReference type="ChEBI" id="CHEBI:456216"/>
        <dbReference type="EC" id="2.7.4.16"/>
    </reaction>
</comment>
<organism evidence="5 6">
    <name type="scientific">Methylomonas fluvii</name>
    <dbReference type="NCBI Taxonomy" id="1854564"/>
    <lineage>
        <taxon>Bacteria</taxon>
        <taxon>Pseudomonadati</taxon>
        <taxon>Pseudomonadota</taxon>
        <taxon>Gammaproteobacteria</taxon>
        <taxon>Methylococcales</taxon>
        <taxon>Methylococcaceae</taxon>
        <taxon>Methylomonas</taxon>
    </lineage>
</organism>
<dbReference type="CDD" id="cd02194">
    <property type="entry name" value="ThiL"/>
    <property type="match status" value="1"/>
</dbReference>
<keyword evidence="6" id="KW-1185">Reference proteome</keyword>
<feature type="binding site" evidence="2">
    <location>
        <position position="30"/>
    </location>
    <ligand>
        <name>Mg(2+)</name>
        <dbReference type="ChEBI" id="CHEBI:18420"/>
        <label>3</label>
    </ligand>
</feature>
<feature type="binding site" evidence="2">
    <location>
        <position position="306"/>
    </location>
    <ligand>
        <name>substrate</name>
    </ligand>
</feature>
<keyword evidence="2" id="KW-0460">Magnesium</keyword>
<evidence type="ECO:0000259" key="4">
    <source>
        <dbReference type="Pfam" id="PF02769"/>
    </source>
</evidence>
<dbReference type="PANTHER" id="PTHR30270">
    <property type="entry name" value="THIAMINE-MONOPHOSPHATE KINASE"/>
    <property type="match status" value="1"/>
</dbReference>
<evidence type="ECO:0000313" key="5">
    <source>
        <dbReference type="EMBL" id="MBD9363298.1"/>
    </source>
</evidence>
<evidence type="ECO:0000256" key="1">
    <source>
        <dbReference type="ARBA" id="ARBA00022977"/>
    </source>
</evidence>
<feature type="binding site" evidence="2">
    <location>
        <position position="208"/>
    </location>
    <ligand>
        <name>Mg(2+)</name>
        <dbReference type="ChEBI" id="CHEBI:18420"/>
        <label>3</label>
    </ligand>
</feature>
<comment type="similarity">
    <text evidence="2">Belongs to the thiamine-monophosphate kinase family.</text>
</comment>
<dbReference type="Gene3D" id="3.90.650.10">
    <property type="entry name" value="PurM-like C-terminal domain"/>
    <property type="match status" value="1"/>
</dbReference>
<dbReference type="NCBIfam" id="TIGR01379">
    <property type="entry name" value="thiL"/>
    <property type="match status" value="1"/>
</dbReference>
<feature type="domain" description="PurM-like C-terminal" evidence="4">
    <location>
        <begin position="150"/>
        <end position="242"/>
    </location>
</feature>
<keyword evidence="2" id="KW-0067">ATP-binding</keyword>
<feature type="binding site" evidence="2">
    <location>
        <position position="45"/>
    </location>
    <ligand>
        <name>Mg(2+)</name>
        <dbReference type="ChEBI" id="CHEBI:18420"/>
        <label>4</label>
    </ligand>
</feature>
<comment type="pathway">
    <text evidence="2">Cofactor biosynthesis; thiamine diphosphate biosynthesis; thiamine diphosphate from thiamine phosphate: step 1/1.</text>
</comment>
<dbReference type="EMBL" id="JACXST010000003">
    <property type="protein sequence ID" value="MBD9363298.1"/>
    <property type="molecule type" value="Genomic_DNA"/>
</dbReference>
<comment type="function">
    <text evidence="2">Catalyzes the ATP-dependent phosphorylation of thiamine-monophosphate (TMP) to form thiamine-pyrophosphate (TPP), the active form of vitamin B1.</text>
</comment>
<evidence type="ECO:0000313" key="6">
    <source>
        <dbReference type="Proteomes" id="UP000641152"/>
    </source>
</evidence>
<keyword evidence="2 5" id="KW-0808">Transferase</keyword>
<reference evidence="5 6" key="1">
    <citation type="submission" date="2020-09" db="EMBL/GenBank/DDBJ databases">
        <title>Methylomonas albis sp. nov. and Methylomonas fluvii sp. nov.: Two cold-adapted methanotrophs from the River Elbe and an amended description of Methylovulum psychrotolerans strain Eb1.</title>
        <authorList>
            <person name="Bussmann I.K."/>
            <person name="Klings K.-W."/>
            <person name="Warnstedt J."/>
            <person name="Hoppert M."/>
            <person name="Saborowski A."/>
            <person name="Horn F."/>
            <person name="Liebner S."/>
        </authorList>
    </citation>
    <scope>NUCLEOTIDE SEQUENCE [LARGE SCALE GENOMIC DNA]</scope>
    <source>
        <strain evidence="5 6">EbB</strain>
    </source>
</reference>
<dbReference type="Pfam" id="PF00586">
    <property type="entry name" value="AIRS"/>
    <property type="match status" value="1"/>
</dbReference>
<feature type="binding site" evidence="2">
    <location>
        <position position="47"/>
    </location>
    <ligand>
        <name>Mg(2+)</name>
        <dbReference type="ChEBI" id="CHEBI:18420"/>
        <label>2</label>
    </ligand>
</feature>
<dbReference type="PANTHER" id="PTHR30270:SF0">
    <property type="entry name" value="THIAMINE-MONOPHOSPHATE KINASE"/>
    <property type="match status" value="1"/>
</dbReference>
<dbReference type="Proteomes" id="UP000641152">
    <property type="component" value="Unassembled WGS sequence"/>
</dbReference>
<dbReference type="Gene3D" id="3.30.1330.10">
    <property type="entry name" value="PurM-like, N-terminal domain"/>
    <property type="match status" value="1"/>
</dbReference>
<dbReference type="SUPFAM" id="SSF56042">
    <property type="entry name" value="PurM C-terminal domain-like"/>
    <property type="match status" value="1"/>
</dbReference>
<feature type="binding site" evidence="2">
    <location>
        <position position="211"/>
    </location>
    <ligand>
        <name>Mg(2+)</name>
        <dbReference type="ChEBI" id="CHEBI:18420"/>
        <label>5</label>
    </ligand>
</feature>
<dbReference type="PIRSF" id="PIRSF005303">
    <property type="entry name" value="Thiam_monoph_kin"/>
    <property type="match status" value="1"/>
</dbReference>
<dbReference type="HAMAP" id="MF_02128">
    <property type="entry name" value="TMP_kinase"/>
    <property type="match status" value="1"/>
</dbReference>
<dbReference type="EC" id="2.7.4.16" evidence="2"/>
<keyword evidence="2" id="KW-0479">Metal-binding</keyword>
<feature type="binding site" evidence="2">
    <location>
        <position position="30"/>
    </location>
    <ligand>
        <name>Mg(2+)</name>
        <dbReference type="ChEBI" id="CHEBI:18420"/>
        <label>4</label>
    </ligand>
</feature>
<gene>
    <name evidence="2 5" type="primary">thiL</name>
    <name evidence="5" type="ORF">EBB_23010</name>
</gene>
<feature type="binding site" evidence="2">
    <location>
        <position position="75"/>
    </location>
    <ligand>
        <name>Mg(2+)</name>
        <dbReference type="ChEBI" id="CHEBI:18420"/>
        <label>2</label>
    </ligand>
</feature>
<feature type="binding site" evidence="2">
    <location>
        <position position="75"/>
    </location>
    <ligand>
        <name>Mg(2+)</name>
        <dbReference type="ChEBI" id="CHEBI:18420"/>
        <label>3</label>
    </ligand>
</feature>
<keyword evidence="2" id="KW-0547">Nucleotide-binding</keyword>